<keyword evidence="5 14" id="KW-1003">Cell membrane</keyword>
<dbReference type="PRINTS" id="PR00942">
    <property type="entry name" value="CUATPASEI"/>
</dbReference>
<evidence type="ECO:0000256" key="13">
    <source>
        <dbReference type="ARBA" id="ARBA00023136"/>
    </source>
</evidence>
<dbReference type="InterPro" id="IPR008250">
    <property type="entry name" value="ATPase_P-typ_transduc_dom_A_sf"/>
</dbReference>
<dbReference type="SUPFAM" id="SSF81653">
    <property type="entry name" value="Calcium ATPase, transduction domain A"/>
    <property type="match status" value="1"/>
</dbReference>
<comment type="subcellular location">
    <subcellularLocation>
        <location evidence="1">Cell membrane</location>
        <topology evidence="1">Multi-pass membrane protein</topology>
    </subcellularLocation>
</comment>
<dbReference type="RefSeq" id="WP_210854131.1">
    <property type="nucleotide sequence ID" value="NZ_JAGQDD010000007.1"/>
</dbReference>
<dbReference type="PANTHER" id="PTHR43520">
    <property type="entry name" value="ATP7, ISOFORM B"/>
    <property type="match status" value="1"/>
</dbReference>
<keyword evidence="9 14" id="KW-0067">ATP-binding</keyword>
<dbReference type="SFLD" id="SFLDS00003">
    <property type="entry name" value="Haloacid_Dehalogenase"/>
    <property type="match status" value="1"/>
</dbReference>
<dbReference type="Gene3D" id="3.40.1110.10">
    <property type="entry name" value="Calcium-transporting ATPase, cytoplasmic domain N"/>
    <property type="match status" value="1"/>
</dbReference>
<name>A0A940YET1_9BURK</name>
<dbReference type="GO" id="GO:0005507">
    <property type="term" value="F:copper ion binding"/>
    <property type="evidence" value="ECO:0007669"/>
    <property type="project" value="TreeGrafter"/>
</dbReference>
<dbReference type="InterPro" id="IPR023299">
    <property type="entry name" value="ATPase_P-typ_cyto_dom_N"/>
</dbReference>
<dbReference type="InterPro" id="IPR023214">
    <property type="entry name" value="HAD_sf"/>
</dbReference>
<keyword evidence="4" id="KW-0813">Transport</keyword>
<keyword evidence="6 14" id="KW-0812">Transmembrane</keyword>
<dbReference type="Gene3D" id="3.30.70.100">
    <property type="match status" value="2"/>
</dbReference>
<comment type="caution">
    <text evidence="16">The sequence shown here is derived from an EMBL/GenBank/DDBJ whole genome shotgun (WGS) entry which is preliminary data.</text>
</comment>
<evidence type="ECO:0000256" key="1">
    <source>
        <dbReference type="ARBA" id="ARBA00004651"/>
    </source>
</evidence>
<evidence type="ECO:0000256" key="10">
    <source>
        <dbReference type="ARBA" id="ARBA00022967"/>
    </source>
</evidence>
<dbReference type="GO" id="GO:0005886">
    <property type="term" value="C:plasma membrane"/>
    <property type="evidence" value="ECO:0007669"/>
    <property type="project" value="UniProtKB-SubCell"/>
</dbReference>
<evidence type="ECO:0000256" key="3">
    <source>
        <dbReference type="ARBA" id="ARBA00012517"/>
    </source>
</evidence>
<gene>
    <name evidence="16" type="ORF">KAK03_11670</name>
</gene>
<dbReference type="Proteomes" id="UP000676246">
    <property type="component" value="Unassembled WGS sequence"/>
</dbReference>
<reference evidence="16 17" key="1">
    <citation type="submission" date="2021-04" db="EMBL/GenBank/DDBJ databases">
        <title>The genome sequence of Ideonella sp. 3Y2.</title>
        <authorList>
            <person name="Liu Y."/>
        </authorList>
    </citation>
    <scope>NUCLEOTIDE SEQUENCE [LARGE SCALE GENOMIC DNA]</scope>
    <source>
        <strain evidence="16 17">3Y2</strain>
    </source>
</reference>
<dbReference type="GO" id="GO:0016887">
    <property type="term" value="F:ATP hydrolysis activity"/>
    <property type="evidence" value="ECO:0007669"/>
    <property type="project" value="InterPro"/>
</dbReference>
<evidence type="ECO:0000256" key="7">
    <source>
        <dbReference type="ARBA" id="ARBA00022723"/>
    </source>
</evidence>
<keyword evidence="12" id="KW-0406">Ion transport</keyword>
<dbReference type="FunFam" id="2.70.150.10:FF:000020">
    <property type="entry name" value="Copper-exporting P-type ATPase A"/>
    <property type="match status" value="1"/>
</dbReference>
<dbReference type="InterPro" id="IPR001757">
    <property type="entry name" value="P_typ_ATPase"/>
</dbReference>
<proteinExistence type="inferred from homology"/>
<keyword evidence="11 14" id="KW-1133">Transmembrane helix</keyword>
<keyword evidence="8 14" id="KW-0547">Nucleotide-binding</keyword>
<dbReference type="InterPro" id="IPR059000">
    <property type="entry name" value="ATPase_P-type_domA"/>
</dbReference>
<feature type="transmembrane region" description="Helical" evidence="14">
    <location>
        <begin position="763"/>
        <end position="781"/>
    </location>
</feature>
<dbReference type="SUPFAM" id="SSF56784">
    <property type="entry name" value="HAD-like"/>
    <property type="match status" value="1"/>
</dbReference>
<dbReference type="AlphaFoldDB" id="A0A940YET1"/>
<dbReference type="InterPro" id="IPR044492">
    <property type="entry name" value="P_typ_ATPase_HD_dom"/>
</dbReference>
<dbReference type="PROSITE" id="PS50846">
    <property type="entry name" value="HMA_2"/>
    <property type="match status" value="2"/>
</dbReference>
<dbReference type="SUPFAM" id="SSF81665">
    <property type="entry name" value="Calcium ATPase, transmembrane domain M"/>
    <property type="match status" value="1"/>
</dbReference>
<dbReference type="NCBIfam" id="TIGR01511">
    <property type="entry name" value="ATPase-IB1_Cu"/>
    <property type="match status" value="1"/>
</dbReference>
<dbReference type="NCBIfam" id="TIGR01525">
    <property type="entry name" value="ATPase-IB_hvy"/>
    <property type="match status" value="1"/>
</dbReference>
<feature type="domain" description="HMA" evidence="15">
    <location>
        <begin position="1"/>
        <end position="64"/>
    </location>
</feature>
<evidence type="ECO:0000259" key="15">
    <source>
        <dbReference type="PROSITE" id="PS50846"/>
    </source>
</evidence>
<evidence type="ECO:0000256" key="6">
    <source>
        <dbReference type="ARBA" id="ARBA00022692"/>
    </source>
</evidence>
<accession>A0A940YET1</accession>
<dbReference type="Gene3D" id="2.70.150.10">
    <property type="entry name" value="Calcium-transporting ATPase, cytoplasmic transduction domain A"/>
    <property type="match status" value="1"/>
</dbReference>
<dbReference type="NCBIfam" id="TIGR01494">
    <property type="entry name" value="ATPase_P-type"/>
    <property type="match status" value="2"/>
</dbReference>
<dbReference type="CDD" id="cd00371">
    <property type="entry name" value="HMA"/>
    <property type="match status" value="2"/>
</dbReference>
<evidence type="ECO:0000313" key="16">
    <source>
        <dbReference type="EMBL" id="MBQ0931145.1"/>
    </source>
</evidence>
<dbReference type="PRINTS" id="PR00943">
    <property type="entry name" value="CUATPASE"/>
</dbReference>
<dbReference type="Gene3D" id="3.40.50.1000">
    <property type="entry name" value="HAD superfamily/HAD-like"/>
    <property type="match status" value="1"/>
</dbReference>
<dbReference type="InterPro" id="IPR006121">
    <property type="entry name" value="HMA_dom"/>
</dbReference>
<dbReference type="SFLD" id="SFLDF00027">
    <property type="entry name" value="p-type_atpase"/>
    <property type="match status" value="1"/>
</dbReference>
<dbReference type="Pfam" id="PF00403">
    <property type="entry name" value="HMA"/>
    <property type="match status" value="2"/>
</dbReference>
<dbReference type="PROSITE" id="PS00154">
    <property type="entry name" value="ATPASE_E1_E2"/>
    <property type="match status" value="1"/>
</dbReference>
<dbReference type="Pfam" id="PF00122">
    <property type="entry name" value="E1-E2_ATPase"/>
    <property type="match status" value="1"/>
</dbReference>
<dbReference type="PANTHER" id="PTHR43520:SF8">
    <property type="entry name" value="P-TYPE CU(+) TRANSPORTER"/>
    <property type="match status" value="1"/>
</dbReference>
<keyword evidence="13 14" id="KW-0472">Membrane</keyword>
<dbReference type="PROSITE" id="PS01047">
    <property type="entry name" value="HMA_1"/>
    <property type="match status" value="2"/>
</dbReference>
<dbReference type="CDD" id="cd02094">
    <property type="entry name" value="P-type_ATPase_Cu-like"/>
    <property type="match status" value="1"/>
</dbReference>
<dbReference type="SUPFAM" id="SSF55008">
    <property type="entry name" value="HMA, heavy metal-associated domain"/>
    <property type="match status" value="2"/>
</dbReference>
<dbReference type="FunFam" id="3.30.70.100:FF:000005">
    <property type="entry name" value="Copper-exporting P-type ATPase A"/>
    <property type="match status" value="1"/>
</dbReference>
<feature type="transmembrane region" description="Helical" evidence="14">
    <location>
        <begin position="741"/>
        <end position="757"/>
    </location>
</feature>
<keyword evidence="10" id="KW-1278">Translocase</keyword>
<dbReference type="EMBL" id="JAGQDD010000007">
    <property type="protein sequence ID" value="MBQ0931145.1"/>
    <property type="molecule type" value="Genomic_DNA"/>
</dbReference>
<feature type="transmembrane region" description="Helical" evidence="14">
    <location>
        <begin position="238"/>
        <end position="256"/>
    </location>
</feature>
<dbReference type="InterPro" id="IPR018303">
    <property type="entry name" value="ATPase_P-typ_P_site"/>
</dbReference>
<dbReference type="GO" id="GO:0140581">
    <property type="term" value="F:P-type monovalent copper transporter activity"/>
    <property type="evidence" value="ECO:0007669"/>
    <property type="project" value="UniProtKB-EC"/>
</dbReference>
<evidence type="ECO:0000313" key="17">
    <source>
        <dbReference type="Proteomes" id="UP000676246"/>
    </source>
</evidence>
<dbReference type="GO" id="GO:0043682">
    <property type="term" value="F:P-type divalent copper transporter activity"/>
    <property type="evidence" value="ECO:0007669"/>
    <property type="project" value="TreeGrafter"/>
</dbReference>
<feature type="transmembrane region" description="Helical" evidence="14">
    <location>
        <begin position="214"/>
        <end position="232"/>
    </location>
</feature>
<dbReference type="Pfam" id="PF00702">
    <property type="entry name" value="Hydrolase"/>
    <property type="match status" value="1"/>
</dbReference>
<dbReference type="GO" id="GO:0055070">
    <property type="term" value="P:copper ion homeostasis"/>
    <property type="evidence" value="ECO:0007669"/>
    <property type="project" value="TreeGrafter"/>
</dbReference>
<feature type="domain" description="HMA" evidence="15">
    <location>
        <begin position="66"/>
        <end position="132"/>
    </location>
</feature>
<dbReference type="InterPro" id="IPR027256">
    <property type="entry name" value="P-typ_ATPase_IB"/>
</dbReference>
<dbReference type="GO" id="GO:0005524">
    <property type="term" value="F:ATP binding"/>
    <property type="evidence" value="ECO:0007669"/>
    <property type="project" value="UniProtKB-UniRule"/>
</dbReference>
<dbReference type="InterPro" id="IPR036163">
    <property type="entry name" value="HMA_dom_sf"/>
</dbReference>
<keyword evidence="17" id="KW-1185">Reference proteome</keyword>
<dbReference type="GO" id="GO:0060003">
    <property type="term" value="P:copper ion export"/>
    <property type="evidence" value="ECO:0007669"/>
    <property type="project" value="UniProtKB-ARBA"/>
</dbReference>
<evidence type="ECO:0000256" key="14">
    <source>
        <dbReference type="RuleBase" id="RU362081"/>
    </source>
</evidence>
<dbReference type="SFLD" id="SFLDG00002">
    <property type="entry name" value="C1.7:_P-type_atpase_like"/>
    <property type="match status" value="1"/>
</dbReference>
<evidence type="ECO:0000256" key="11">
    <source>
        <dbReference type="ARBA" id="ARBA00022989"/>
    </source>
</evidence>
<comment type="similarity">
    <text evidence="2 14">Belongs to the cation transport ATPase (P-type) (TC 3.A.3) family. Type IB subfamily.</text>
</comment>
<evidence type="ECO:0000256" key="12">
    <source>
        <dbReference type="ARBA" id="ARBA00023065"/>
    </source>
</evidence>
<dbReference type="EC" id="7.2.2.8" evidence="3"/>
<dbReference type="InterPro" id="IPR036412">
    <property type="entry name" value="HAD-like_sf"/>
</dbReference>
<evidence type="ECO:0000256" key="2">
    <source>
        <dbReference type="ARBA" id="ARBA00006024"/>
    </source>
</evidence>
<protein>
    <recommendedName>
        <fullName evidence="3">P-type Cu(+) transporter</fullName>
        <ecNumber evidence="3">7.2.2.8</ecNumber>
    </recommendedName>
</protein>
<evidence type="ECO:0000256" key="8">
    <source>
        <dbReference type="ARBA" id="ARBA00022741"/>
    </source>
</evidence>
<feature type="transmembrane region" description="Helical" evidence="14">
    <location>
        <begin position="393"/>
        <end position="415"/>
    </location>
</feature>
<dbReference type="InterPro" id="IPR023298">
    <property type="entry name" value="ATPase_P-typ_TM_dom_sf"/>
</dbReference>
<dbReference type="InterPro" id="IPR017969">
    <property type="entry name" value="Heavy-metal-associated_CS"/>
</dbReference>
<feature type="transmembrane region" description="Helical" evidence="14">
    <location>
        <begin position="427"/>
        <end position="454"/>
    </location>
</feature>
<keyword evidence="7 14" id="KW-0479">Metal-binding</keyword>
<organism evidence="16 17">
    <name type="scientific">Ideonella alba</name>
    <dbReference type="NCBI Taxonomy" id="2824118"/>
    <lineage>
        <taxon>Bacteria</taxon>
        <taxon>Pseudomonadati</taxon>
        <taxon>Pseudomonadota</taxon>
        <taxon>Betaproteobacteria</taxon>
        <taxon>Burkholderiales</taxon>
        <taxon>Sphaerotilaceae</taxon>
        <taxon>Ideonella</taxon>
    </lineage>
</organism>
<sequence length="791" mass="81591">MITLPVEGMTCASCAGRVERALQKVAGVSSASVNLAAELALVEAPAALLPETVAAVQRAGYQVPLASTALAIEGMTCASCSGRVERALKKQPGVLEASVNLATNEALVRHVADPLMTERLVAAVQAAGYGARAADAPEAEAVPAWRSEGTQVLLSALLSLPLVLPMLGDLAGRHWMLSPLWQCLLATPVQFVFGARFFVAGWKALRAGSANMDVLVALGTAAAYGLSLVLWARDDSGMPHLYFESAAMVITLVRLGKWLESRAKRHTLDALKALQALRPSSATVQRDGAWVELPVARLQAGDLVQVKPGQRIAVDGVVVDGQSHVDESLITGESLPVARGPGDAVTGGAVNAEGLLVLRATSLGAESQIERIVRLVASAQAKKAPIQQQVDRVAAVFVPVVLVIALLTLLGWWWAGADTPTALIHAVSVLVIACPCALGLATPATLMVASGLAARRGILVRDASALERLREVQVVAFDKTGTLTEGRPRLAGCEAVRGGDSSDVLRRAAALQQGSEHPLARAVLDAAGADAPAASGLRAVPGQGVTGQVDGCTLALGHGRWMAELGVDTAALAARAAAWQAEGRTVSWLAETTPAPRLLGALAFGDDARPQAGATVAALAREGVRSVLISGDNPGAAGRLAREVGLSEFHAEVRPEAKAALIEQLRQGLPTGAAVAMVGDGINDAPALAAADVGMAMTHADGGTDVAMHTAGLTLLRGDPWSVVEALALARATGRTIRQNLFWAFAYNIIGLPLAAAGQLSPMVAGAAMALSSVCVVGNALRLGRWRPPRP</sequence>
<evidence type="ECO:0000256" key="9">
    <source>
        <dbReference type="ARBA" id="ARBA00022840"/>
    </source>
</evidence>
<evidence type="ECO:0000256" key="5">
    <source>
        <dbReference type="ARBA" id="ARBA00022475"/>
    </source>
</evidence>
<dbReference type="PRINTS" id="PR00119">
    <property type="entry name" value="CATATPASE"/>
</dbReference>
<evidence type="ECO:0000256" key="4">
    <source>
        <dbReference type="ARBA" id="ARBA00022448"/>
    </source>
</evidence>
<feature type="transmembrane region" description="Helical" evidence="14">
    <location>
        <begin position="179"/>
        <end position="202"/>
    </location>
</feature>